<evidence type="ECO:0000256" key="4">
    <source>
        <dbReference type="ARBA" id="ARBA00022596"/>
    </source>
</evidence>
<evidence type="ECO:0000256" key="3">
    <source>
        <dbReference type="ARBA" id="ARBA00009519"/>
    </source>
</evidence>
<proteinExistence type="inferred from homology"/>
<dbReference type="EMBL" id="JARBDR010000657">
    <property type="protein sequence ID" value="KAJ8308328.1"/>
    <property type="molecule type" value="Genomic_DNA"/>
</dbReference>
<dbReference type="PANTHER" id="PTHR12260">
    <property type="entry name" value="DAMAGE-CONTROL PHOSPHATASE ARMT1"/>
    <property type="match status" value="1"/>
</dbReference>
<name>A0ABQ9ET03_TEGGR</name>
<protein>
    <recommendedName>
        <fullName evidence="10">Sugar phosphate phosphatase</fullName>
        <ecNumber evidence="10">2.1.1.-</ecNumber>
        <ecNumber evidence="10">3.1.3.-</ecNumber>
    </recommendedName>
</protein>
<comment type="catalytic activity">
    <reaction evidence="2 10">
        <text>beta-D-fructose 1-phosphate + H2O = D-fructose + phosphate</text>
        <dbReference type="Rhea" id="RHEA:35603"/>
        <dbReference type="ChEBI" id="CHEBI:15377"/>
        <dbReference type="ChEBI" id="CHEBI:37721"/>
        <dbReference type="ChEBI" id="CHEBI:43474"/>
        <dbReference type="ChEBI" id="CHEBI:138881"/>
    </reaction>
</comment>
<comment type="catalytic activity">
    <reaction evidence="1 10">
        <text>L-glutamyl-[protein] + S-adenosyl-L-methionine = [protein]-L-glutamate 5-O-methyl ester + S-adenosyl-L-homocysteine</text>
        <dbReference type="Rhea" id="RHEA:24452"/>
        <dbReference type="Rhea" id="RHEA-COMP:10208"/>
        <dbReference type="Rhea" id="RHEA-COMP:10311"/>
        <dbReference type="ChEBI" id="CHEBI:29973"/>
        <dbReference type="ChEBI" id="CHEBI:57856"/>
        <dbReference type="ChEBI" id="CHEBI:59789"/>
        <dbReference type="ChEBI" id="CHEBI:82795"/>
    </reaction>
</comment>
<keyword evidence="4" id="KW-0533">Nickel</keyword>
<comment type="catalytic activity">
    <reaction evidence="9 10">
        <text>beta-D-fructose 6-phosphate = dihydroxyacetone + D-glyceraldehyde 3-phosphate</text>
        <dbReference type="Rhea" id="RHEA:28002"/>
        <dbReference type="ChEBI" id="CHEBI:16016"/>
        <dbReference type="ChEBI" id="CHEBI:57634"/>
        <dbReference type="ChEBI" id="CHEBI:59776"/>
    </reaction>
</comment>
<comment type="domain">
    <text evidence="10">Subfamily III proteins have a conserved RTxK motif about 40-50 residues from the C-terminus; the threonine may be replaced by serine or cysteine.</text>
</comment>
<dbReference type="Gene3D" id="1.20.930.60">
    <property type="match status" value="1"/>
</dbReference>
<organism evidence="12 13">
    <name type="scientific">Tegillarca granosa</name>
    <name type="common">Malaysian cockle</name>
    <name type="synonym">Anadara granosa</name>
    <dbReference type="NCBI Taxonomy" id="220873"/>
    <lineage>
        <taxon>Eukaryota</taxon>
        <taxon>Metazoa</taxon>
        <taxon>Spiralia</taxon>
        <taxon>Lophotrochozoa</taxon>
        <taxon>Mollusca</taxon>
        <taxon>Bivalvia</taxon>
        <taxon>Autobranchia</taxon>
        <taxon>Pteriomorphia</taxon>
        <taxon>Arcoida</taxon>
        <taxon>Arcoidea</taxon>
        <taxon>Arcidae</taxon>
        <taxon>Tegillarca</taxon>
    </lineage>
</organism>
<dbReference type="PANTHER" id="PTHR12260:SF6">
    <property type="entry name" value="DAMAGE-CONTROL PHOSPHATASE ARMT1"/>
    <property type="match status" value="1"/>
</dbReference>
<gene>
    <name evidence="12" type="ORF">KUTeg_013202</name>
</gene>
<keyword evidence="13" id="KW-1185">Reference proteome</keyword>
<dbReference type="SUPFAM" id="SSF111321">
    <property type="entry name" value="AF1104-like"/>
    <property type="match status" value="1"/>
</dbReference>
<keyword evidence="7 10" id="KW-0464">Manganese</keyword>
<evidence type="ECO:0000256" key="1">
    <source>
        <dbReference type="ARBA" id="ARBA00000807"/>
    </source>
</evidence>
<keyword evidence="6 10" id="KW-0378">Hydrolase</keyword>
<dbReference type="Pfam" id="PF01937">
    <property type="entry name" value="ARMT1-like_dom"/>
    <property type="match status" value="1"/>
</dbReference>
<evidence type="ECO:0000256" key="6">
    <source>
        <dbReference type="ARBA" id="ARBA00022801"/>
    </source>
</evidence>
<dbReference type="Gene3D" id="3.40.50.10880">
    <property type="entry name" value="Uncharacterised protein PF01937, DUF89, domain 3"/>
    <property type="match status" value="1"/>
</dbReference>
<sequence>MTEPREQQLPPSLSAKFQGSFAYFTIRDRLPVILARIADTVYRKKVVILDQYGEDGSEDLKSVAGCVSKLRNEVQTNKEIIPLTDSHRDVEVWNKYLKDVTEKENQAPKWFLSPWLYVECYMYRRIQEAVFNCKVLKDLDVFEEQKQKTFMDSQRAIITLMTYLQEVSQRFTTNDSPNVQMLLQEFMQVALWGNKCDLSISASQENAQEQCLLEQLHHLEPNILVNDFDQVWSLLKEKGQFKRIDIVLDNAGFELISDLCLAEYLIISGITTTVYLHGKAFPWFVSDVTPQDFKWTLNMLCASNSISMSHFGNVWKNRLEDGSWKFSTHDFWTMPFDFSEMKTYASDLYQELKTSGLVFLKGDLNYRKLVGDRNWNTTTSFVESLHGFYPSPLCSLRTSKADVIVGLKDGQAGEIEKMDKDYMINGNWAVISYSSKLDV</sequence>
<evidence type="ECO:0000256" key="2">
    <source>
        <dbReference type="ARBA" id="ARBA00001326"/>
    </source>
</evidence>
<evidence type="ECO:0000256" key="10">
    <source>
        <dbReference type="RuleBase" id="RU367030"/>
    </source>
</evidence>
<evidence type="ECO:0000256" key="8">
    <source>
        <dbReference type="ARBA" id="ARBA00045980"/>
    </source>
</evidence>
<comment type="caution">
    <text evidence="12">The sequence shown here is derived from an EMBL/GenBank/DDBJ whole genome shotgun (WGS) entry which is preliminary data.</text>
</comment>
<evidence type="ECO:0000256" key="9">
    <source>
        <dbReference type="ARBA" id="ARBA00048809"/>
    </source>
</evidence>
<dbReference type="InterPro" id="IPR036075">
    <property type="entry name" value="ARMT-1-like_metal-bd_sf"/>
</dbReference>
<dbReference type="InterPro" id="IPR039763">
    <property type="entry name" value="ARMT1"/>
</dbReference>
<feature type="domain" description="Damage-control phosphatase ARMT1-like metal-binding" evidence="11">
    <location>
        <begin position="25"/>
        <end position="412"/>
    </location>
</feature>
<accession>A0ABQ9ET03</accession>
<comment type="similarity">
    <text evidence="3 10">Belongs to the damage-control phosphatase family. Sugar phosphate phosphatase III subfamily.</text>
</comment>
<evidence type="ECO:0000256" key="5">
    <source>
        <dbReference type="ARBA" id="ARBA00022723"/>
    </source>
</evidence>
<evidence type="ECO:0000256" key="7">
    <source>
        <dbReference type="ARBA" id="ARBA00023211"/>
    </source>
</evidence>
<evidence type="ECO:0000259" key="11">
    <source>
        <dbReference type="Pfam" id="PF01937"/>
    </source>
</evidence>
<keyword evidence="10" id="KW-0489">Methyltransferase</keyword>
<dbReference type="EC" id="2.1.1.-" evidence="10"/>
<keyword evidence="10" id="KW-0808">Transferase</keyword>
<dbReference type="InterPro" id="IPR002791">
    <property type="entry name" value="ARMT1-like_metal-bd"/>
</dbReference>
<dbReference type="EC" id="3.1.3.-" evidence="10"/>
<comment type="cofactor">
    <cofactor evidence="10">
        <name>Mn(2+)</name>
        <dbReference type="ChEBI" id="CHEBI:29035"/>
    </cofactor>
    <cofactor evidence="10">
        <name>Ni(2+)</name>
        <dbReference type="ChEBI" id="CHEBI:49786"/>
    </cofactor>
</comment>
<comment type="function">
    <text evidence="8 10">Metal-dependent phosphatase that shows phosphatase activity against several substrates, including fructose-1-phosphate and fructose-6-phosphate. Its preference for fructose-1-phosphate, a strong glycating agent that causes DNA damage rather than a canonical yeast metabolite, suggests a damage-control function in hexose phosphate metabolism. Has also been shown to have O-methyltransferase activity that methylates glutamate residues of target proteins to form gamma-glutamyl methyl ester residues. Possibly methylates PCNA, suggesting it is involved in the DNA damage response.</text>
</comment>
<reference evidence="12 13" key="1">
    <citation type="submission" date="2022-12" db="EMBL/GenBank/DDBJ databases">
        <title>Chromosome-level genome of Tegillarca granosa.</title>
        <authorList>
            <person name="Kim J."/>
        </authorList>
    </citation>
    <scope>NUCLEOTIDE SEQUENCE [LARGE SCALE GENOMIC DNA]</scope>
    <source>
        <strain evidence="12">Teg-2019</strain>
        <tissue evidence="12">Adductor muscle</tissue>
    </source>
</reference>
<keyword evidence="5 10" id="KW-0479">Metal-binding</keyword>
<evidence type="ECO:0000313" key="12">
    <source>
        <dbReference type="EMBL" id="KAJ8308328.1"/>
    </source>
</evidence>
<evidence type="ECO:0000313" key="13">
    <source>
        <dbReference type="Proteomes" id="UP001217089"/>
    </source>
</evidence>
<dbReference type="Proteomes" id="UP001217089">
    <property type="component" value="Unassembled WGS sequence"/>
</dbReference>